<dbReference type="OrthoDB" id="7596142at2"/>
<feature type="domain" description="Cardiolipin synthase N-terminal" evidence="7">
    <location>
        <begin position="19"/>
        <end position="63"/>
    </location>
</feature>
<evidence type="ECO:0000313" key="8">
    <source>
        <dbReference type="EMBL" id="SEC65003.1"/>
    </source>
</evidence>
<evidence type="ECO:0000259" key="7">
    <source>
        <dbReference type="Pfam" id="PF13396"/>
    </source>
</evidence>
<evidence type="ECO:0000259" key="6">
    <source>
        <dbReference type="Pfam" id="PF09851"/>
    </source>
</evidence>
<dbReference type="InterPro" id="IPR018649">
    <property type="entry name" value="SHOCT"/>
</dbReference>
<evidence type="ECO:0000256" key="5">
    <source>
        <dbReference type="ARBA" id="ARBA00023136"/>
    </source>
</evidence>
<keyword evidence="4" id="KW-1133">Transmembrane helix</keyword>
<name>A0A1H4U8J1_9NOCA</name>
<evidence type="ECO:0000256" key="4">
    <source>
        <dbReference type="ARBA" id="ARBA00022989"/>
    </source>
</evidence>
<comment type="subcellular location">
    <subcellularLocation>
        <location evidence="1">Cell membrane</location>
        <topology evidence="1">Multi-pass membrane protein</topology>
    </subcellularLocation>
</comment>
<dbReference type="GO" id="GO:0005886">
    <property type="term" value="C:plasma membrane"/>
    <property type="evidence" value="ECO:0007669"/>
    <property type="project" value="UniProtKB-SubCell"/>
</dbReference>
<accession>A0A1H4U8J1</accession>
<organism evidence="8 9">
    <name type="scientific">Rhodococcus koreensis</name>
    <dbReference type="NCBI Taxonomy" id="99653"/>
    <lineage>
        <taxon>Bacteria</taxon>
        <taxon>Bacillati</taxon>
        <taxon>Actinomycetota</taxon>
        <taxon>Actinomycetes</taxon>
        <taxon>Mycobacteriales</taxon>
        <taxon>Nocardiaceae</taxon>
        <taxon>Rhodococcus</taxon>
    </lineage>
</organism>
<protein>
    <submittedName>
        <fullName evidence="8">Short C-terminal domain-containing protein</fullName>
    </submittedName>
</protein>
<sequence>MDSFWDFLWVIIVTFGFVAYLILLFSIITDLFRDHKTSGWVKAIWIVFLFFVPLLTALVYLITRSKSMAERSMAAAQEAKQAQDSYIRSVAGKSSAEQIADAKALLDAGTITQAEYDTLKAKALSS</sequence>
<feature type="domain" description="SHOCT" evidence="6">
    <location>
        <begin position="97"/>
        <end position="124"/>
    </location>
</feature>
<evidence type="ECO:0000313" key="9">
    <source>
        <dbReference type="Proteomes" id="UP000183561"/>
    </source>
</evidence>
<keyword evidence="5" id="KW-0472">Membrane</keyword>
<dbReference type="Proteomes" id="UP000183561">
    <property type="component" value="Unassembled WGS sequence"/>
</dbReference>
<dbReference type="Pfam" id="PF09851">
    <property type="entry name" value="SHOCT"/>
    <property type="match status" value="1"/>
</dbReference>
<dbReference type="InterPro" id="IPR027379">
    <property type="entry name" value="CLS_N"/>
</dbReference>
<gene>
    <name evidence="8" type="ORF">SAMN04490239_4893</name>
</gene>
<proteinExistence type="predicted"/>
<dbReference type="AlphaFoldDB" id="A0A1H4U8J1"/>
<dbReference type="EMBL" id="FNSV01000005">
    <property type="protein sequence ID" value="SEC65003.1"/>
    <property type="molecule type" value="Genomic_DNA"/>
</dbReference>
<keyword evidence="3" id="KW-0812">Transmembrane</keyword>
<dbReference type="RefSeq" id="WP_072938202.1">
    <property type="nucleotide sequence ID" value="NZ_CP070609.1"/>
</dbReference>
<dbReference type="Pfam" id="PF13396">
    <property type="entry name" value="PLDc_N"/>
    <property type="match status" value="1"/>
</dbReference>
<evidence type="ECO:0000256" key="3">
    <source>
        <dbReference type="ARBA" id="ARBA00022692"/>
    </source>
</evidence>
<evidence type="ECO:0000256" key="2">
    <source>
        <dbReference type="ARBA" id="ARBA00022475"/>
    </source>
</evidence>
<reference evidence="9" key="1">
    <citation type="submission" date="2016-10" db="EMBL/GenBank/DDBJ databases">
        <authorList>
            <person name="Varghese N."/>
            <person name="Submissions S."/>
        </authorList>
    </citation>
    <scope>NUCLEOTIDE SEQUENCE [LARGE SCALE GENOMIC DNA]</scope>
    <source>
        <strain evidence="9">DSM 44498</strain>
    </source>
</reference>
<keyword evidence="9" id="KW-1185">Reference proteome</keyword>
<keyword evidence="2" id="KW-1003">Cell membrane</keyword>
<evidence type="ECO:0000256" key="1">
    <source>
        <dbReference type="ARBA" id="ARBA00004651"/>
    </source>
</evidence>